<feature type="compositionally biased region" description="Basic and acidic residues" evidence="1">
    <location>
        <begin position="333"/>
        <end position="355"/>
    </location>
</feature>
<feature type="compositionally biased region" description="Polar residues" evidence="1">
    <location>
        <begin position="358"/>
        <end position="369"/>
    </location>
</feature>
<feature type="transmembrane region" description="Helical" evidence="2">
    <location>
        <begin position="20"/>
        <end position="38"/>
    </location>
</feature>
<keyword evidence="4" id="KW-1185">Reference proteome</keyword>
<evidence type="ECO:0000313" key="4">
    <source>
        <dbReference type="Proteomes" id="UP000636479"/>
    </source>
</evidence>
<feature type="transmembrane region" description="Helical" evidence="2">
    <location>
        <begin position="129"/>
        <end position="152"/>
    </location>
</feature>
<dbReference type="OrthoDB" id="3357408at2759"/>
<evidence type="ECO:0000256" key="1">
    <source>
        <dbReference type="SAM" id="MobiDB-lite"/>
    </source>
</evidence>
<feature type="region of interest" description="Disordered" evidence="1">
    <location>
        <begin position="323"/>
        <end position="369"/>
    </location>
</feature>
<evidence type="ECO:0000256" key="2">
    <source>
        <dbReference type="SAM" id="Phobius"/>
    </source>
</evidence>
<dbReference type="RefSeq" id="XP_037217254.1">
    <property type="nucleotide sequence ID" value="XM_037365842.1"/>
</dbReference>
<reference evidence="3" key="1">
    <citation type="submission" date="2020-05" db="EMBL/GenBank/DDBJ databases">
        <title>Mycena genomes resolve the evolution of fungal bioluminescence.</title>
        <authorList>
            <person name="Tsai I.J."/>
        </authorList>
    </citation>
    <scope>NUCLEOTIDE SEQUENCE</scope>
    <source>
        <strain evidence="3">171206Taipei</strain>
    </source>
</reference>
<dbReference type="EMBL" id="JACAZF010000008">
    <property type="protein sequence ID" value="KAF7296895.1"/>
    <property type="molecule type" value="Genomic_DNA"/>
</dbReference>
<keyword evidence="2" id="KW-1133">Transmembrane helix</keyword>
<proteinExistence type="predicted"/>
<feature type="transmembrane region" description="Helical" evidence="2">
    <location>
        <begin position="215"/>
        <end position="235"/>
    </location>
</feature>
<keyword evidence="2" id="KW-0812">Transmembrane</keyword>
<accession>A0A8H6SDS5</accession>
<dbReference type="AlphaFoldDB" id="A0A8H6SDS5"/>
<feature type="transmembrane region" description="Helical" evidence="2">
    <location>
        <begin position="164"/>
        <end position="191"/>
    </location>
</feature>
<gene>
    <name evidence="3" type="ORF">MIND_00921300</name>
</gene>
<evidence type="ECO:0000313" key="3">
    <source>
        <dbReference type="EMBL" id="KAF7296895.1"/>
    </source>
</evidence>
<name>A0A8H6SDS5_9AGAR</name>
<sequence length="369" mass="40235">MPSTSLSQAEAQLYTLLVESIFWGLHVVSLVFCLRCLLRVEDRWKKAAEISKVMLCVVLLMACIGTLDLVMTMAANLNTLAARDGPGNSFNSSGWIDIIGVVDVIVQIILGDVMLIYRCFIVYSRSWRTILVPLVLACCGIVLIILVIFFQITLPSGAQLASPYFQLTIAAWAMTISINIITTGLIIYRIWSVDRNNLQLMNVANRHVYRNAQRVIIESGLLSTTVTAITVVVYITGSQVFSPLTGIDIQVVAIAFNLILIRVHHNRSLEARHATVTLGTSHPPVGPVARRSTLRFAPGTTMLSSVDGGDTVLLSVNVQGSESESRINPLESVDEKSTKHSSDLGHSIETKDVGRDASTPSSSVFTSHV</sequence>
<dbReference type="GeneID" id="59348358"/>
<evidence type="ECO:0008006" key="5">
    <source>
        <dbReference type="Google" id="ProtNLM"/>
    </source>
</evidence>
<comment type="caution">
    <text evidence="3">The sequence shown here is derived from an EMBL/GenBank/DDBJ whole genome shotgun (WGS) entry which is preliminary data.</text>
</comment>
<feature type="transmembrane region" description="Helical" evidence="2">
    <location>
        <begin position="241"/>
        <end position="263"/>
    </location>
</feature>
<feature type="transmembrane region" description="Helical" evidence="2">
    <location>
        <begin position="95"/>
        <end position="117"/>
    </location>
</feature>
<organism evidence="3 4">
    <name type="scientific">Mycena indigotica</name>
    <dbReference type="NCBI Taxonomy" id="2126181"/>
    <lineage>
        <taxon>Eukaryota</taxon>
        <taxon>Fungi</taxon>
        <taxon>Dikarya</taxon>
        <taxon>Basidiomycota</taxon>
        <taxon>Agaricomycotina</taxon>
        <taxon>Agaricomycetes</taxon>
        <taxon>Agaricomycetidae</taxon>
        <taxon>Agaricales</taxon>
        <taxon>Marasmiineae</taxon>
        <taxon>Mycenaceae</taxon>
        <taxon>Mycena</taxon>
    </lineage>
</organism>
<feature type="transmembrane region" description="Helical" evidence="2">
    <location>
        <begin position="50"/>
        <end position="75"/>
    </location>
</feature>
<protein>
    <recommendedName>
        <fullName evidence="5">Transmembrane protein</fullName>
    </recommendedName>
</protein>
<keyword evidence="2" id="KW-0472">Membrane</keyword>
<dbReference type="Proteomes" id="UP000636479">
    <property type="component" value="Unassembled WGS sequence"/>
</dbReference>